<gene>
    <name evidence="3" type="primary">LOC112679410</name>
</gene>
<dbReference type="OrthoDB" id="6601747at2759"/>
<dbReference type="PANTHER" id="PTHR46289:SF14">
    <property type="entry name" value="DUF4371 DOMAIN-CONTAINING PROTEIN"/>
    <property type="match status" value="1"/>
</dbReference>
<dbReference type="PANTHER" id="PTHR46289">
    <property type="entry name" value="52 KDA REPRESSOR OF THE INHIBITOR OF THE PROTEIN KINASE-LIKE PROTEIN-RELATED"/>
    <property type="match status" value="1"/>
</dbReference>
<dbReference type="Pfam" id="PF05699">
    <property type="entry name" value="Dimer_Tnp_hAT"/>
    <property type="match status" value="1"/>
</dbReference>
<dbReference type="RefSeq" id="XP_025404985.1">
    <property type="nucleotide sequence ID" value="XM_025549200.1"/>
</dbReference>
<name>A0A8B8F2W5_9HEMI</name>
<sequence>MCVRYVDDSSRDSIFIREDFLEFVHVKDVMASALANTIMQCIMTLGLDMEMLVGKGYDDAAMMSGQYRGVRTIISEKYPKAQFIHCAAHTLNLVLAHSCKISMIRNCIGTFKTVINFFRQSAMHDGLLKDAAELARATHANLFVVSLFILRKVFSFTSNLNKVLQTKNIDLIEACNYVGIVKKTLEDIRNDEEFLKIVTDSKEFLGIETHFQHLQSQTDKKDEAIILELAARFSNHHEQIGNLQILLPKCMKNKYDAINKLSDIHKMYLLNEKLDNLLCEYQLWTKKWEEISDDLNELNSINTLEKCDKQFFPLIYNVLKILATLSVSTVTAERSFSTLKCLKTYLQNTISQERLTGLALLNIYRDVIVDPLLIVNKLTQRR</sequence>
<accession>A0A8B8F2W5</accession>
<protein>
    <submittedName>
        <fullName evidence="3">Zinc finger MYM-type protein 1-like</fullName>
    </submittedName>
</protein>
<organism evidence="2 3">
    <name type="scientific">Sipha flava</name>
    <name type="common">yellow sugarcane aphid</name>
    <dbReference type="NCBI Taxonomy" id="143950"/>
    <lineage>
        <taxon>Eukaryota</taxon>
        <taxon>Metazoa</taxon>
        <taxon>Ecdysozoa</taxon>
        <taxon>Arthropoda</taxon>
        <taxon>Hexapoda</taxon>
        <taxon>Insecta</taxon>
        <taxon>Pterygota</taxon>
        <taxon>Neoptera</taxon>
        <taxon>Paraneoptera</taxon>
        <taxon>Hemiptera</taxon>
        <taxon>Sternorrhyncha</taxon>
        <taxon>Aphidomorpha</taxon>
        <taxon>Aphidoidea</taxon>
        <taxon>Aphididae</taxon>
        <taxon>Sipha</taxon>
    </lineage>
</organism>
<dbReference type="InterPro" id="IPR012337">
    <property type="entry name" value="RNaseH-like_sf"/>
</dbReference>
<dbReference type="GO" id="GO:0046983">
    <property type="term" value="F:protein dimerization activity"/>
    <property type="evidence" value="ECO:0007669"/>
    <property type="project" value="InterPro"/>
</dbReference>
<dbReference type="InterPro" id="IPR008906">
    <property type="entry name" value="HATC_C_dom"/>
</dbReference>
<dbReference type="Proteomes" id="UP000694846">
    <property type="component" value="Unplaced"/>
</dbReference>
<dbReference type="SUPFAM" id="SSF53098">
    <property type="entry name" value="Ribonuclease H-like"/>
    <property type="match status" value="1"/>
</dbReference>
<dbReference type="InterPro" id="IPR052958">
    <property type="entry name" value="IFN-induced_PKR_regulator"/>
</dbReference>
<proteinExistence type="predicted"/>
<dbReference type="AlphaFoldDB" id="A0A8B8F2W5"/>
<feature type="domain" description="HAT C-terminal dimerisation" evidence="1">
    <location>
        <begin position="275"/>
        <end position="366"/>
    </location>
</feature>
<reference evidence="3" key="1">
    <citation type="submission" date="2025-08" db="UniProtKB">
        <authorList>
            <consortium name="RefSeq"/>
        </authorList>
    </citation>
    <scope>IDENTIFICATION</scope>
    <source>
        <tissue evidence="3">Whole body</tissue>
    </source>
</reference>
<keyword evidence="2" id="KW-1185">Reference proteome</keyword>
<evidence type="ECO:0000313" key="3">
    <source>
        <dbReference type="RefSeq" id="XP_025404985.1"/>
    </source>
</evidence>
<evidence type="ECO:0000313" key="2">
    <source>
        <dbReference type="Proteomes" id="UP000694846"/>
    </source>
</evidence>
<dbReference type="GeneID" id="112679410"/>
<evidence type="ECO:0000259" key="1">
    <source>
        <dbReference type="Pfam" id="PF05699"/>
    </source>
</evidence>